<dbReference type="SUPFAM" id="SSF46626">
    <property type="entry name" value="Cytochrome c"/>
    <property type="match status" value="2"/>
</dbReference>
<evidence type="ECO:0000256" key="3">
    <source>
        <dbReference type="ARBA" id="ARBA00022723"/>
    </source>
</evidence>
<keyword evidence="4" id="KW-0249">Electron transport</keyword>
<feature type="chain" id="PRO_5014672453" description="Cytochrome c domain-containing protein" evidence="7">
    <location>
        <begin position="20"/>
        <end position="241"/>
    </location>
</feature>
<dbReference type="GO" id="GO:0046872">
    <property type="term" value="F:metal ion binding"/>
    <property type="evidence" value="ECO:0007669"/>
    <property type="project" value="UniProtKB-KW"/>
</dbReference>
<evidence type="ECO:0000313" key="9">
    <source>
        <dbReference type="EMBL" id="PLW82288.1"/>
    </source>
</evidence>
<dbReference type="PANTHER" id="PTHR37823:SF1">
    <property type="entry name" value="CYTOCHROME C-553-LIKE"/>
    <property type="match status" value="1"/>
</dbReference>
<evidence type="ECO:0000256" key="4">
    <source>
        <dbReference type="ARBA" id="ARBA00022982"/>
    </source>
</evidence>
<dbReference type="AlphaFoldDB" id="A0A2N5Y1M9"/>
<evidence type="ECO:0000256" key="7">
    <source>
        <dbReference type="SAM" id="SignalP"/>
    </source>
</evidence>
<feature type="domain" description="Cytochrome c" evidence="8">
    <location>
        <begin position="130"/>
        <end position="209"/>
    </location>
</feature>
<dbReference type="Pfam" id="PF13442">
    <property type="entry name" value="Cytochrome_CBB3"/>
    <property type="match status" value="2"/>
</dbReference>
<keyword evidence="5 6" id="KW-0408">Iron</keyword>
<evidence type="ECO:0000259" key="8">
    <source>
        <dbReference type="PROSITE" id="PS51007"/>
    </source>
</evidence>
<dbReference type="GO" id="GO:0020037">
    <property type="term" value="F:heme binding"/>
    <property type="evidence" value="ECO:0007669"/>
    <property type="project" value="InterPro"/>
</dbReference>
<protein>
    <recommendedName>
        <fullName evidence="8">Cytochrome c domain-containing protein</fullName>
    </recommendedName>
</protein>
<reference evidence="10" key="1">
    <citation type="submission" date="2017-11" db="EMBL/GenBank/DDBJ databases">
        <title>The draft genome sequence of Chromatocurvus sp. F02.</title>
        <authorList>
            <person name="Du Z.-J."/>
            <person name="Chang Y.-Q."/>
        </authorList>
    </citation>
    <scope>NUCLEOTIDE SEQUENCE [LARGE SCALE GENOMIC DNA]</scope>
    <source>
        <strain evidence="10">F02</strain>
    </source>
</reference>
<dbReference type="InterPro" id="IPR036909">
    <property type="entry name" value="Cyt_c-like_dom_sf"/>
</dbReference>
<dbReference type="PROSITE" id="PS51007">
    <property type="entry name" value="CYTC"/>
    <property type="match status" value="2"/>
</dbReference>
<feature type="domain" description="Cytochrome c" evidence="8">
    <location>
        <begin position="30"/>
        <end position="116"/>
    </location>
</feature>
<evidence type="ECO:0000256" key="2">
    <source>
        <dbReference type="ARBA" id="ARBA00022617"/>
    </source>
</evidence>
<dbReference type="PANTHER" id="PTHR37823">
    <property type="entry name" value="CYTOCHROME C-553-LIKE"/>
    <property type="match status" value="1"/>
</dbReference>
<evidence type="ECO:0000256" key="1">
    <source>
        <dbReference type="ARBA" id="ARBA00022448"/>
    </source>
</evidence>
<sequence length="241" mass="26243">MRNILFMLVALSVSTFSMARPDWSLELDVTEMAHAEALYQQYCSLCHGEDRSGYRADHAPSLRSHSLLLTAYPGFLFTAIGYGRAGTAMDGYSDEMGGPLDRDDLRLLTRWLLAVEGVEPVKLPDTPVHGDTARGAVIYAAQCASCHGAEGQGDTGPALGDPALLANASDAFLRYAVANGRDDTAMVAFAGEYLLNPDGEEPAFTLREGRYVPAAEVVRALEEKRRFILLDTRPASAWQRK</sequence>
<dbReference type="InterPro" id="IPR009056">
    <property type="entry name" value="Cyt_c-like_dom"/>
</dbReference>
<dbReference type="InterPro" id="IPR051811">
    <property type="entry name" value="Cytochrome_c550/c551-like"/>
</dbReference>
<keyword evidence="2 6" id="KW-0349">Heme</keyword>
<keyword evidence="1" id="KW-0813">Transport</keyword>
<dbReference type="Gene3D" id="1.10.760.10">
    <property type="entry name" value="Cytochrome c-like domain"/>
    <property type="match status" value="2"/>
</dbReference>
<keyword evidence="7" id="KW-0732">Signal</keyword>
<feature type="signal peptide" evidence="7">
    <location>
        <begin position="1"/>
        <end position="19"/>
    </location>
</feature>
<name>A0A2N5Y1M9_9GAMM</name>
<evidence type="ECO:0000313" key="10">
    <source>
        <dbReference type="Proteomes" id="UP000234845"/>
    </source>
</evidence>
<dbReference type="GO" id="GO:0009055">
    <property type="term" value="F:electron transfer activity"/>
    <property type="evidence" value="ECO:0007669"/>
    <property type="project" value="InterPro"/>
</dbReference>
<gene>
    <name evidence="9" type="ORF">CWI75_10960</name>
</gene>
<organism evidence="9 10">
    <name type="scientific">Kineobactrum sediminis</name>
    <dbReference type="NCBI Taxonomy" id="1905677"/>
    <lineage>
        <taxon>Bacteria</taxon>
        <taxon>Pseudomonadati</taxon>
        <taxon>Pseudomonadota</taxon>
        <taxon>Gammaproteobacteria</taxon>
        <taxon>Cellvibrionales</taxon>
        <taxon>Halieaceae</taxon>
        <taxon>Kineobactrum</taxon>
    </lineage>
</organism>
<dbReference type="OrthoDB" id="9779283at2"/>
<proteinExistence type="predicted"/>
<evidence type="ECO:0000256" key="5">
    <source>
        <dbReference type="ARBA" id="ARBA00023004"/>
    </source>
</evidence>
<dbReference type="Proteomes" id="UP000234845">
    <property type="component" value="Unassembled WGS sequence"/>
</dbReference>
<dbReference type="EMBL" id="PKLZ01000008">
    <property type="protein sequence ID" value="PLW82288.1"/>
    <property type="molecule type" value="Genomic_DNA"/>
</dbReference>
<comment type="caution">
    <text evidence="9">The sequence shown here is derived from an EMBL/GenBank/DDBJ whole genome shotgun (WGS) entry which is preliminary data.</text>
</comment>
<keyword evidence="10" id="KW-1185">Reference proteome</keyword>
<keyword evidence="3 6" id="KW-0479">Metal-binding</keyword>
<dbReference type="RefSeq" id="WP_101521540.1">
    <property type="nucleotide sequence ID" value="NZ_PKLZ01000008.1"/>
</dbReference>
<accession>A0A2N5Y1M9</accession>
<evidence type="ECO:0000256" key="6">
    <source>
        <dbReference type="PROSITE-ProRule" id="PRU00433"/>
    </source>
</evidence>